<keyword evidence="1" id="KW-0677">Repeat</keyword>
<dbReference type="SUPFAM" id="SSF54631">
    <property type="entry name" value="CBS-domain pair"/>
    <property type="match status" value="1"/>
</dbReference>
<reference evidence="5" key="1">
    <citation type="journal article" date="2019" name="Toxins">
        <title>Detection of Abrin-Like and Prepropulchellin-Like Toxin Genes and Transcripts Using Whole Genome Sequencing and Full-Length Transcript Sequencing of Abrus precatorius.</title>
        <authorList>
            <person name="Hovde B.T."/>
            <person name="Daligault H.E."/>
            <person name="Hanschen E.R."/>
            <person name="Kunde Y.A."/>
            <person name="Johnson M.B."/>
            <person name="Starkenburg S.R."/>
            <person name="Johnson S.L."/>
        </authorList>
    </citation>
    <scope>NUCLEOTIDE SEQUENCE [LARGE SCALE GENOMIC DNA]</scope>
</reference>
<dbReference type="Pfam" id="PF13041">
    <property type="entry name" value="PPR_2"/>
    <property type="match status" value="2"/>
</dbReference>
<dbReference type="NCBIfam" id="TIGR00756">
    <property type="entry name" value="PPR"/>
    <property type="match status" value="6"/>
</dbReference>
<evidence type="ECO:0000313" key="5">
    <source>
        <dbReference type="Proteomes" id="UP000694853"/>
    </source>
</evidence>
<evidence type="ECO:0000313" key="6">
    <source>
        <dbReference type="RefSeq" id="XP_027332797.1"/>
    </source>
</evidence>
<name>A0A8B8JMX5_ABRPR</name>
<organism evidence="5 6">
    <name type="scientific">Abrus precatorius</name>
    <name type="common">Indian licorice</name>
    <name type="synonym">Glycine abrus</name>
    <dbReference type="NCBI Taxonomy" id="3816"/>
    <lineage>
        <taxon>Eukaryota</taxon>
        <taxon>Viridiplantae</taxon>
        <taxon>Streptophyta</taxon>
        <taxon>Embryophyta</taxon>
        <taxon>Tracheophyta</taxon>
        <taxon>Spermatophyta</taxon>
        <taxon>Magnoliopsida</taxon>
        <taxon>eudicotyledons</taxon>
        <taxon>Gunneridae</taxon>
        <taxon>Pentapetalae</taxon>
        <taxon>rosids</taxon>
        <taxon>fabids</taxon>
        <taxon>Fabales</taxon>
        <taxon>Fabaceae</taxon>
        <taxon>Papilionoideae</taxon>
        <taxon>50 kb inversion clade</taxon>
        <taxon>NPAAA clade</taxon>
        <taxon>indigoferoid/millettioid clade</taxon>
        <taxon>Abreae</taxon>
        <taxon>Abrus</taxon>
    </lineage>
</organism>
<keyword evidence="5" id="KW-1185">Reference proteome</keyword>
<dbReference type="Gene3D" id="1.25.40.10">
    <property type="entry name" value="Tetratricopeptide repeat domain"/>
    <property type="match status" value="3"/>
</dbReference>
<gene>
    <name evidence="6" type="primary">LOC113847739</name>
</gene>
<feature type="repeat" description="PPR" evidence="3">
    <location>
        <begin position="85"/>
        <end position="115"/>
    </location>
</feature>
<dbReference type="PROSITE" id="PS51371">
    <property type="entry name" value="CBS"/>
    <property type="match status" value="1"/>
</dbReference>
<dbReference type="KEGG" id="aprc:113847739"/>
<dbReference type="Proteomes" id="UP000694853">
    <property type="component" value="Unplaced"/>
</dbReference>
<dbReference type="GeneID" id="113847739"/>
<dbReference type="PANTHER" id="PTHR47581:SF2">
    <property type="entry name" value="OS09G0431600 PROTEIN"/>
    <property type="match status" value="1"/>
</dbReference>
<dbReference type="InterPro" id="IPR002885">
    <property type="entry name" value="PPR_rpt"/>
</dbReference>
<accession>A0A8B8JMX5</accession>
<dbReference type="PROSITE" id="PS51375">
    <property type="entry name" value="PPR"/>
    <property type="match status" value="6"/>
</dbReference>
<proteinExistence type="predicted"/>
<feature type="repeat" description="PPR" evidence="3">
    <location>
        <begin position="275"/>
        <end position="305"/>
    </location>
</feature>
<dbReference type="PANTHER" id="PTHR47581">
    <property type="entry name" value="OS09G0431600 PROTEIN"/>
    <property type="match status" value="1"/>
</dbReference>
<keyword evidence="2" id="KW-0129">CBS domain</keyword>
<dbReference type="Pfam" id="PF13812">
    <property type="entry name" value="PPR_3"/>
    <property type="match status" value="1"/>
</dbReference>
<sequence>MLRSHIHIFSSFTTSLHSKPLHSSHVPLFCSSSTPTRRRLVRTTTPRETNLKRLTSRIVHLTRRKQLRQILDEIEVAKKDLGKLNTIVMNAVMEACVRCRDIDSALRIFEEMRNPDGCGVDTVTYATLVKGLGEAGRVNEAFELLESVENGTATGSPKLSAPLIFGLLNALIEAGNLRRAAGLLARYGFVLREGGNFSVSVYNILMKGYINSGYPLTAIDMLNEILRQGIMPDRLTYNTLILACVQSEKLDTAMQFFEEMKDKAQKFICDDLFPDIVTYTTMLKGFGQAKDLASVLKIVLEMKSCHELYIDRTAYTAIIDALLNCGSVKGALCIFGEMLKQVGRNPELRPKPHLYLSMMRAFALQGDYDLVKNLHKRIWPDSAGTILLVAQEEADHLLMEAALNAGWVDVAIKTLTEIVSRWKGISWTSRGGMVAYRIEAMLGFSKSLFSPHLLPQVSPSEPIENYMIPFEATRPLLGSLKLEKVVMRFFGETVVPIVDEWGSCTGLLHREDCNQLDASLATMMRSPPPCVTTSTPVGRVVDLILEKRYTMVIIVNYRNSYATTLHRSRAVGVFTSEQLSRLITPVSEVTGEDLPLSGCVEMEVQKNL</sequence>
<reference evidence="6" key="2">
    <citation type="submission" date="2025-08" db="UniProtKB">
        <authorList>
            <consortium name="RefSeq"/>
        </authorList>
    </citation>
    <scope>IDENTIFICATION</scope>
    <source>
        <tissue evidence="6">Young leaves</tissue>
    </source>
</reference>
<evidence type="ECO:0000256" key="2">
    <source>
        <dbReference type="PROSITE-ProRule" id="PRU00703"/>
    </source>
</evidence>
<evidence type="ECO:0000256" key="1">
    <source>
        <dbReference type="ARBA" id="ARBA00022737"/>
    </source>
</evidence>
<dbReference type="InterPro" id="IPR044781">
    <property type="entry name" value="At5g10690-like"/>
</dbReference>
<feature type="domain" description="CBS" evidence="4">
    <location>
        <begin position="523"/>
        <end position="594"/>
    </location>
</feature>
<protein>
    <submittedName>
        <fullName evidence="6">Pentatricopeptide repeat-containing protein At5g10690</fullName>
    </submittedName>
</protein>
<dbReference type="InterPro" id="IPR000644">
    <property type="entry name" value="CBS_dom"/>
</dbReference>
<dbReference type="OrthoDB" id="185373at2759"/>
<evidence type="ECO:0000256" key="3">
    <source>
        <dbReference type="PROSITE-ProRule" id="PRU00708"/>
    </source>
</evidence>
<feature type="repeat" description="PPR" evidence="3">
    <location>
        <begin position="311"/>
        <end position="346"/>
    </location>
</feature>
<dbReference type="InterPro" id="IPR011990">
    <property type="entry name" value="TPR-like_helical_dom_sf"/>
</dbReference>
<feature type="repeat" description="PPR" evidence="3">
    <location>
        <begin position="233"/>
        <end position="267"/>
    </location>
</feature>
<dbReference type="InterPro" id="IPR046342">
    <property type="entry name" value="CBS_dom_sf"/>
</dbReference>
<dbReference type="RefSeq" id="XP_027332797.1">
    <property type="nucleotide sequence ID" value="XM_027476996.1"/>
</dbReference>
<evidence type="ECO:0000259" key="4">
    <source>
        <dbReference type="PROSITE" id="PS51371"/>
    </source>
</evidence>
<feature type="repeat" description="PPR" evidence="3">
    <location>
        <begin position="121"/>
        <end position="151"/>
    </location>
</feature>
<dbReference type="Pfam" id="PF01535">
    <property type="entry name" value="PPR"/>
    <property type="match status" value="1"/>
</dbReference>
<feature type="repeat" description="PPR" evidence="3">
    <location>
        <begin position="198"/>
        <end position="232"/>
    </location>
</feature>
<dbReference type="AlphaFoldDB" id="A0A8B8JMX5"/>